<evidence type="ECO:0000313" key="2">
    <source>
        <dbReference type="Proteomes" id="UP001055025"/>
    </source>
</evidence>
<keyword evidence="2" id="KW-1185">Reference proteome</keyword>
<organism evidence="1 2">
    <name type="scientific">Granulimonas faecalis</name>
    <dbReference type="NCBI Taxonomy" id="2894155"/>
    <lineage>
        <taxon>Bacteria</taxon>
        <taxon>Bacillati</taxon>
        <taxon>Actinomycetota</taxon>
        <taxon>Coriobacteriia</taxon>
        <taxon>Coriobacteriales</taxon>
        <taxon>Kribbibacteriaceae</taxon>
        <taxon>Granulimonas</taxon>
    </lineage>
</organism>
<comment type="caution">
    <text evidence="1">The sequence shown here is derived from an EMBL/GenBank/DDBJ whole genome shotgun (WGS) entry which is preliminary data.</text>
</comment>
<sequence length="96" mass="10587">MASVVVSARVDEGTRRKAEAAARRAGMSLGSLISGFVSDLATTGKVPDSYTTDRELLRRRRALDTLEEISRSFPVGTPLDTMTRDEFMEEAYGDRD</sequence>
<dbReference type="InterPro" id="IPR013321">
    <property type="entry name" value="Arc_rbn_hlx_hlx"/>
</dbReference>
<dbReference type="AlphaFoldDB" id="A0AAV5B680"/>
<dbReference type="RefSeq" id="WP_135978549.1">
    <property type="nucleotide sequence ID" value="NZ_BQKC01000002.1"/>
</dbReference>
<dbReference type="EMBL" id="BQKC01000002">
    <property type="protein sequence ID" value="GJM56228.1"/>
    <property type="molecule type" value="Genomic_DNA"/>
</dbReference>
<dbReference type="Proteomes" id="UP001055025">
    <property type="component" value="Unassembled WGS sequence"/>
</dbReference>
<dbReference type="GO" id="GO:0006355">
    <property type="term" value="P:regulation of DNA-templated transcription"/>
    <property type="evidence" value="ECO:0007669"/>
    <property type="project" value="InterPro"/>
</dbReference>
<evidence type="ECO:0000313" key="1">
    <source>
        <dbReference type="EMBL" id="GJM56228.1"/>
    </source>
</evidence>
<dbReference type="Gene3D" id="1.10.1220.10">
    <property type="entry name" value="Met repressor-like"/>
    <property type="match status" value="1"/>
</dbReference>
<reference evidence="1" key="1">
    <citation type="journal article" date="2022" name="Int. J. Syst. Evol. Microbiol.">
        <title>Granulimonas faecalis gen. nov., sp. nov., and Leptogranulimonas caecicola gen. nov., sp. nov., novel lactate-producing Atopobiaceae bacteria isolated from mouse intestines, and an emended description of the family Atopobiaceae.</title>
        <authorList>
            <person name="Morinaga K."/>
            <person name="Kusada H."/>
            <person name="Sakamoto S."/>
            <person name="Murakami T."/>
            <person name="Toyoda A."/>
            <person name="Mori H."/>
            <person name="Meng X.Y."/>
            <person name="Takashino M."/>
            <person name="Murotomi K."/>
            <person name="Tamaki H."/>
        </authorList>
    </citation>
    <scope>NUCLEOTIDE SEQUENCE</scope>
    <source>
        <strain evidence="1">OPF53</strain>
    </source>
</reference>
<proteinExistence type="predicted"/>
<gene>
    <name evidence="1" type="ORF">ATOP_18830</name>
</gene>
<name>A0AAV5B680_9ACTN</name>
<protein>
    <submittedName>
        <fullName evidence="1">Uncharacterized protein</fullName>
    </submittedName>
</protein>
<accession>A0AAV5B680</accession>